<comment type="catalytic activity">
    <reaction evidence="1">
        <text>[E2 ubiquitin-conjugating enzyme]-S-ubiquitinyl-L-cysteine + [acceptor protein]-L-lysine = [E2 ubiquitin-conjugating enzyme]-L-cysteine + [acceptor protein]-N(6)-ubiquitinyl-L-lysine.</text>
        <dbReference type="EC" id="2.3.2.31"/>
    </reaction>
</comment>
<dbReference type="InterPro" id="IPR012337">
    <property type="entry name" value="RNaseH-like_sf"/>
</dbReference>
<keyword evidence="5" id="KW-0808">Transferase</keyword>
<dbReference type="Pfam" id="PF13456">
    <property type="entry name" value="RVT_3"/>
    <property type="match status" value="1"/>
</dbReference>
<evidence type="ECO:0000256" key="8">
    <source>
        <dbReference type="ARBA" id="ARBA00022771"/>
    </source>
</evidence>
<evidence type="ECO:0000256" key="11">
    <source>
        <dbReference type="PROSITE-ProRule" id="PRU00175"/>
    </source>
</evidence>
<dbReference type="InterPro" id="IPR036397">
    <property type="entry name" value="RNaseH_sf"/>
</dbReference>
<comment type="caution">
    <text evidence="15">The sequence shown here is derived from an EMBL/GenBank/DDBJ whole genome shotgun (WGS) entry which is preliminary data.</text>
</comment>
<dbReference type="InterPro" id="IPR031127">
    <property type="entry name" value="E3_UB_ligase_RBR"/>
</dbReference>
<dbReference type="FunFam" id="1.20.120.1750:FF:000019">
    <property type="entry name" value="RBR-type E3 ubiquitin transferase"/>
    <property type="match status" value="1"/>
</dbReference>
<dbReference type="InterPro" id="IPR002867">
    <property type="entry name" value="IBR_dom"/>
</dbReference>
<dbReference type="InterPro" id="IPR017907">
    <property type="entry name" value="Znf_RING_CS"/>
</dbReference>
<keyword evidence="9" id="KW-0833">Ubl conjugation pathway</keyword>
<keyword evidence="8 11" id="KW-0863">Zinc-finger</keyword>
<dbReference type="EC" id="2.3.2.31" evidence="4"/>
<sequence length="429" mass="48314">MPRKGTNHNNSGAGISHGEKQQGRKSHKELEEDPVRTLYTSRVTDGPGYVAIAWSMKDGDDGVLMEQSKVLGKVSVYDADCAALVEGLTAAAEAGVKILHVYCNSHTLVNQVSGEWKSHIPKRTRRLRQILEKREQFELFSIERAENHQNVYTASLALEAIRKKRVEVFFKRSKVDVPASQNDDYSSGSLKNVEECPICVEKVSTTGVFRVKGCLHWFCVSCLTQHVEIRVKSNQVPVKCPQDCSNFINIDQCQNILSPELFEDYAKRLTEASIPESERLYCPFSDCSSFMSRPPPSAEASTSGAAVVDSAECFECHRLFCAECLVPWHADMTCEEYKRLPPGEREADDIKLKTLASSKKWQQCKKCRRMIELAYGCYHITCRCGHEFCYTCGAPWVHKRATCKCALWNEAQLLRTHPHGVAPVRRNVA</sequence>
<evidence type="ECO:0000256" key="5">
    <source>
        <dbReference type="ARBA" id="ARBA00022679"/>
    </source>
</evidence>
<keyword evidence="7" id="KW-0677">Repeat</keyword>
<dbReference type="PANTHER" id="PTHR11685">
    <property type="entry name" value="RBR FAMILY RING FINGER AND IBR DOMAIN-CONTAINING"/>
    <property type="match status" value="1"/>
</dbReference>
<protein>
    <recommendedName>
        <fullName evidence="4">RBR-type E3 ubiquitin transferase</fullName>
        <ecNumber evidence="4">2.3.2.31</ecNumber>
    </recommendedName>
</protein>
<dbReference type="SMART" id="SM00647">
    <property type="entry name" value="IBR"/>
    <property type="match status" value="2"/>
</dbReference>
<dbReference type="Gene3D" id="3.30.40.10">
    <property type="entry name" value="Zinc/RING finger domain, C3HC4 (zinc finger)"/>
    <property type="match status" value="1"/>
</dbReference>
<dbReference type="InterPro" id="IPR044066">
    <property type="entry name" value="TRIAD_supradom"/>
</dbReference>
<feature type="domain" description="RING-type" evidence="14">
    <location>
        <begin position="192"/>
        <end position="414"/>
    </location>
</feature>
<dbReference type="SUPFAM" id="SSF57850">
    <property type="entry name" value="RING/U-box"/>
    <property type="match status" value="2"/>
</dbReference>
<reference evidence="15 16" key="1">
    <citation type="submission" date="2024-09" db="EMBL/GenBank/DDBJ databases">
        <title>Chromosome-scale assembly of Riccia fluitans.</title>
        <authorList>
            <person name="Paukszto L."/>
            <person name="Sawicki J."/>
            <person name="Karawczyk K."/>
            <person name="Piernik-Szablinska J."/>
            <person name="Szczecinska M."/>
            <person name="Mazdziarz M."/>
        </authorList>
    </citation>
    <scope>NUCLEOTIDE SEQUENCE [LARGE SCALE GENOMIC DNA]</scope>
    <source>
        <strain evidence="15">Rf_01</strain>
        <tissue evidence="15">Aerial parts of the thallus</tissue>
    </source>
</reference>
<keyword evidence="10" id="KW-0862">Zinc</keyword>
<dbReference type="Gene3D" id="3.30.420.10">
    <property type="entry name" value="Ribonuclease H-like superfamily/Ribonuclease H"/>
    <property type="match status" value="1"/>
</dbReference>
<dbReference type="CDD" id="cd22584">
    <property type="entry name" value="Rcat_RBR_unk"/>
    <property type="match status" value="1"/>
</dbReference>
<dbReference type="InterPro" id="IPR002156">
    <property type="entry name" value="RNaseH_domain"/>
</dbReference>
<dbReference type="Proteomes" id="UP001605036">
    <property type="component" value="Unassembled WGS sequence"/>
</dbReference>
<dbReference type="Gene3D" id="1.20.120.1750">
    <property type="match status" value="1"/>
</dbReference>
<dbReference type="InterPro" id="IPR001841">
    <property type="entry name" value="Znf_RING"/>
</dbReference>
<dbReference type="InterPro" id="IPR018957">
    <property type="entry name" value="Znf_C3HC4_RING-type"/>
</dbReference>
<evidence type="ECO:0000256" key="6">
    <source>
        <dbReference type="ARBA" id="ARBA00022723"/>
    </source>
</evidence>
<dbReference type="SMART" id="SM00184">
    <property type="entry name" value="RING"/>
    <property type="match status" value="1"/>
</dbReference>
<evidence type="ECO:0000256" key="12">
    <source>
        <dbReference type="SAM" id="MobiDB-lite"/>
    </source>
</evidence>
<dbReference type="CDD" id="cd22582">
    <property type="entry name" value="BRcat_RBR_unk"/>
    <property type="match status" value="1"/>
</dbReference>
<gene>
    <name evidence="15" type="ORF">R1flu_018169</name>
</gene>
<evidence type="ECO:0000259" key="14">
    <source>
        <dbReference type="PROSITE" id="PS51873"/>
    </source>
</evidence>
<evidence type="ECO:0000256" key="7">
    <source>
        <dbReference type="ARBA" id="ARBA00022737"/>
    </source>
</evidence>
<evidence type="ECO:0000256" key="2">
    <source>
        <dbReference type="ARBA" id="ARBA00003976"/>
    </source>
</evidence>
<dbReference type="FunFam" id="3.30.40.10:FF:000230">
    <property type="entry name" value="RBR-type E3 ubiquitin transferase"/>
    <property type="match status" value="1"/>
</dbReference>
<dbReference type="GO" id="GO:0008270">
    <property type="term" value="F:zinc ion binding"/>
    <property type="evidence" value="ECO:0007669"/>
    <property type="project" value="UniProtKB-KW"/>
</dbReference>
<dbReference type="AlphaFoldDB" id="A0ABD1ZF17"/>
<name>A0ABD1ZF17_9MARC</name>
<dbReference type="PROSITE" id="PS00518">
    <property type="entry name" value="ZF_RING_1"/>
    <property type="match status" value="1"/>
</dbReference>
<dbReference type="PROSITE" id="PS50089">
    <property type="entry name" value="ZF_RING_2"/>
    <property type="match status" value="1"/>
</dbReference>
<evidence type="ECO:0000256" key="3">
    <source>
        <dbReference type="ARBA" id="ARBA00005884"/>
    </source>
</evidence>
<dbReference type="Pfam" id="PF00097">
    <property type="entry name" value="zf-C3HC4"/>
    <property type="match status" value="1"/>
</dbReference>
<evidence type="ECO:0000256" key="10">
    <source>
        <dbReference type="ARBA" id="ARBA00022833"/>
    </source>
</evidence>
<feature type="domain" description="RING-type" evidence="13">
    <location>
        <begin position="196"/>
        <end position="243"/>
    </location>
</feature>
<comment type="function">
    <text evidence="2">Might act as an E3 ubiquitin-protein ligase, or as part of E3 complex, which accepts ubiquitin from specific E2 ubiquitin-conjugating enzymes and then transfers it to substrates.</text>
</comment>
<evidence type="ECO:0000256" key="1">
    <source>
        <dbReference type="ARBA" id="ARBA00001798"/>
    </source>
</evidence>
<evidence type="ECO:0000256" key="4">
    <source>
        <dbReference type="ARBA" id="ARBA00012251"/>
    </source>
</evidence>
<organism evidence="15 16">
    <name type="scientific">Riccia fluitans</name>
    <dbReference type="NCBI Taxonomy" id="41844"/>
    <lineage>
        <taxon>Eukaryota</taxon>
        <taxon>Viridiplantae</taxon>
        <taxon>Streptophyta</taxon>
        <taxon>Embryophyta</taxon>
        <taxon>Marchantiophyta</taxon>
        <taxon>Marchantiopsida</taxon>
        <taxon>Marchantiidae</taxon>
        <taxon>Marchantiales</taxon>
        <taxon>Ricciaceae</taxon>
        <taxon>Riccia</taxon>
    </lineage>
</organism>
<proteinExistence type="inferred from homology"/>
<keyword evidence="16" id="KW-1185">Reference proteome</keyword>
<dbReference type="GO" id="GO:0061630">
    <property type="term" value="F:ubiquitin protein ligase activity"/>
    <property type="evidence" value="ECO:0007669"/>
    <property type="project" value="UniProtKB-EC"/>
</dbReference>
<accession>A0ABD1ZF17</accession>
<dbReference type="PROSITE" id="PS51873">
    <property type="entry name" value="TRIAD"/>
    <property type="match status" value="1"/>
</dbReference>
<evidence type="ECO:0000259" key="13">
    <source>
        <dbReference type="PROSITE" id="PS50089"/>
    </source>
</evidence>
<dbReference type="InterPro" id="IPR013083">
    <property type="entry name" value="Znf_RING/FYVE/PHD"/>
</dbReference>
<feature type="compositionally biased region" description="Basic and acidic residues" evidence="12">
    <location>
        <begin position="17"/>
        <end position="35"/>
    </location>
</feature>
<dbReference type="SUPFAM" id="SSF53098">
    <property type="entry name" value="Ribonuclease H-like"/>
    <property type="match status" value="1"/>
</dbReference>
<evidence type="ECO:0000313" key="16">
    <source>
        <dbReference type="Proteomes" id="UP001605036"/>
    </source>
</evidence>
<dbReference type="EMBL" id="JBHFFA010000001">
    <property type="protein sequence ID" value="KAL2650041.1"/>
    <property type="molecule type" value="Genomic_DNA"/>
</dbReference>
<feature type="region of interest" description="Disordered" evidence="12">
    <location>
        <begin position="1"/>
        <end position="36"/>
    </location>
</feature>
<dbReference type="Pfam" id="PF01485">
    <property type="entry name" value="IBR"/>
    <property type="match status" value="2"/>
</dbReference>
<comment type="similarity">
    <text evidence="3">Belongs to the RBR family. Ariadne subfamily.</text>
</comment>
<evidence type="ECO:0000313" key="15">
    <source>
        <dbReference type="EMBL" id="KAL2650041.1"/>
    </source>
</evidence>
<evidence type="ECO:0000256" key="9">
    <source>
        <dbReference type="ARBA" id="ARBA00022786"/>
    </source>
</evidence>
<keyword evidence="6" id="KW-0479">Metal-binding</keyword>